<protein>
    <submittedName>
        <fullName evidence="2">Uncharacterized protein</fullName>
    </submittedName>
</protein>
<dbReference type="AlphaFoldDB" id="A0A0A9GRF0"/>
<name>A0A0A9GRF0_ARUDO</name>
<proteinExistence type="predicted"/>
<evidence type="ECO:0000313" key="2">
    <source>
        <dbReference type="EMBL" id="JAE23268.1"/>
    </source>
</evidence>
<organism evidence="2">
    <name type="scientific">Arundo donax</name>
    <name type="common">Giant reed</name>
    <name type="synonym">Donax arundinaceus</name>
    <dbReference type="NCBI Taxonomy" id="35708"/>
    <lineage>
        <taxon>Eukaryota</taxon>
        <taxon>Viridiplantae</taxon>
        <taxon>Streptophyta</taxon>
        <taxon>Embryophyta</taxon>
        <taxon>Tracheophyta</taxon>
        <taxon>Spermatophyta</taxon>
        <taxon>Magnoliopsida</taxon>
        <taxon>Liliopsida</taxon>
        <taxon>Poales</taxon>
        <taxon>Poaceae</taxon>
        <taxon>PACMAD clade</taxon>
        <taxon>Arundinoideae</taxon>
        <taxon>Arundineae</taxon>
        <taxon>Arundo</taxon>
    </lineage>
</organism>
<reference evidence="2" key="2">
    <citation type="journal article" date="2015" name="Data Brief">
        <title>Shoot transcriptome of the giant reed, Arundo donax.</title>
        <authorList>
            <person name="Barrero R.A."/>
            <person name="Guerrero F.D."/>
            <person name="Moolhuijzen P."/>
            <person name="Goolsby J.A."/>
            <person name="Tidwell J."/>
            <person name="Bellgard S.E."/>
            <person name="Bellgard M.I."/>
        </authorList>
    </citation>
    <scope>NUCLEOTIDE SEQUENCE</scope>
    <source>
        <tissue evidence="2">Shoot tissue taken approximately 20 cm above the soil surface</tissue>
    </source>
</reference>
<evidence type="ECO:0000256" key="1">
    <source>
        <dbReference type="SAM" id="MobiDB-lite"/>
    </source>
</evidence>
<reference evidence="2" key="1">
    <citation type="submission" date="2014-09" db="EMBL/GenBank/DDBJ databases">
        <authorList>
            <person name="Magalhaes I.L.F."/>
            <person name="Oliveira U."/>
            <person name="Santos F.R."/>
            <person name="Vidigal T.H.D.A."/>
            <person name="Brescovit A.D."/>
            <person name="Santos A.J."/>
        </authorList>
    </citation>
    <scope>NUCLEOTIDE SEQUENCE</scope>
    <source>
        <tissue evidence="2">Shoot tissue taken approximately 20 cm above the soil surface</tissue>
    </source>
</reference>
<dbReference type="EMBL" id="GBRH01174628">
    <property type="protein sequence ID" value="JAE23268.1"/>
    <property type="molecule type" value="Transcribed_RNA"/>
</dbReference>
<accession>A0A0A9GRF0</accession>
<sequence length="52" mass="4841">MGEAEALGGGGDEAMGAVDSVAEGAGAADGHGHDTTGVATCFTPSLLDLGHG</sequence>
<feature type="region of interest" description="Disordered" evidence="1">
    <location>
        <begin position="1"/>
        <end position="38"/>
    </location>
</feature>